<dbReference type="GO" id="GO:0006620">
    <property type="term" value="P:post-translational protein targeting to endoplasmic reticulum membrane"/>
    <property type="evidence" value="ECO:0007669"/>
    <property type="project" value="TreeGrafter"/>
</dbReference>
<dbReference type="InterPro" id="IPR047150">
    <property type="entry name" value="SGT"/>
</dbReference>
<keyword evidence="1" id="KW-0677">Repeat</keyword>
<dbReference type="GO" id="GO:0016020">
    <property type="term" value="C:membrane"/>
    <property type="evidence" value="ECO:0007669"/>
    <property type="project" value="TreeGrafter"/>
</dbReference>
<evidence type="ECO:0000313" key="4">
    <source>
        <dbReference type="EMBL" id="CAG5957396.1"/>
    </source>
</evidence>
<dbReference type="EMBL" id="CAJRST010022001">
    <property type="protein sequence ID" value="CAG5957396.1"/>
    <property type="molecule type" value="Genomic_DNA"/>
</dbReference>
<keyword evidence="2" id="KW-0802">TPR repeat</keyword>
<dbReference type="OrthoDB" id="2423701at2759"/>
<evidence type="ECO:0000313" key="5">
    <source>
        <dbReference type="EMBL" id="CAG5957452.1"/>
    </source>
</evidence>
<feature type="non-terminal residue" evidence="5">
    <location>
        <position position="1"/>
    </location>
</feature>
<keyword evidence="6" id="KW-1185">Reference proteome</keyword>
<dbReference type="GO" id="GO:0072380">
    <property type="term" value="C:TRC complex"/>
    <property type="evidence" value="ECO:0007669"/>
    <property type="project" value="TreeGrafter"/>
</dbReference>
<dbReference type="PANTHER" id="PTHR45831:SF2">
    <property type="entry name" value="LD24721P"/>
    <property type="match status" value="1"/>
</dbReference>
<sequence>PSNPPSSSSSSSSSFSSSSSSSPAAALSKAEFLDCVRRSNQACQQGEFGLAERLYGDALASDPQNPILYSNRSAARIRLGQYGPALEDALQARIINPKWPKVRRYRRVTCCRARSEVRPVIGLLTAG</sequence>
<proteinExistence type="predicted"/>
<dbReference type="SUPFAM" id="SSF48452">
    <property type="entry name" value="TPR-like"/>
    <property type="match status" value="1"/>
</dbReference>
<dbReference type="EMBL" id="CAJRST010022112">
    <property type="protein sequence ID" value="CAG5957452.1"/>
    <property type="molecule type" value="Genomic_DNA"/>
</dbReference>
<evidence type="ECO:0000256" key="1">
    <source>
        <dbReference type="ARBA" id="ARBA00022737"/>
    </source>
</evidence>
<protein>
    <submittedName>
        <fullName evidence="5">(Atlantic silverside) hypothetical protein</fullName>
    </submittedName>
</protein>
<dbReference type="GO" id="GO:0060090">
    <property type="term" value="F:molecular adaptor activity"/>
    <property type="evidence" value="ECO:0007669"/>
    <property type="project" value="TreeGrafter"/>
</dbReference>
<evidence type="ECO:0000313" key="6">
    <source>
        <dbReference type="Proteomes" id="UP000677803"/>
    </source>
</evidence>
<dbReference type="AlphaFoldDB" id="A0A8S4BEX8"/>
<reference evidence="5" key="1">
    <citation type="submission" date="2021-05" db="EMBL/GenBank/DDBJ databases">
        <authorList>
            <person name="Tigano A."/>
        </authorList>
    </citation>
    <scope>NUCLEOTIDE SEQUENCE</scope>
</reference>
<feature type="non-terminal residue" evidence="5">
    <location>
        <position position="127"/>
    </location>
</feature>
<feature type="region of interest" description="Disordered" evidence="3">
    <location>
        <begin position="1"/>
        <end position="22"/>
    </location>
</feature>
<organism evidence="5 6">
    <name type="scientific">Menidia menidia</name>
    <name type="common">Atlantic silverside</name>
    <dbReference type="NCBI Taxonomy" id="238744"/>
    <lineage>
        <taxon>Eukaryota</taxon>
        <taxon>Metazoa</taxon>
        <taxon>Chordata</taxon>
        <taxon>Craniata</taxon>
        <taxon>Vertebrata</taxon>
        <taxon>Euteleostomi</taxon>
        <taxon>Actinopterygii</taxon>
        <taxon>Neopterygii</taxon>
        <taxon>Teleostei</taxon>
        <taxon>Neoteleostei</taxon>
        <taxon>Acanthomorphata</taxon>
        <taxon>Ovalentaria</taxon>
        <taxon>Atherinomorphae</taxon>
        <taxon>Atheriniformes</taxon>
        <taxon>Atherinopsidae</taxon>
        <taxon>Menidiinae</taxon>
        <taxon>Menidia</taxon>
    </lineage>
</organism>
<comment type="caution">
    <text evidence="5">The sequence shown here is derived from an EMBL/GenBank/DDBJ whole genome shotgun (WGS) entry which is preliminary data.</text>
</comment>
<dbReference type="Proteomes" id="UP000677803">
    <property type="component" value="Unassembled WGS sequence"/>
</dbReference>
<gene>
    <name evidence="4" type="ORF">MMEN_LOCUS14484</name>
    <name evidence="5" type="ORF">MMEN_LOCUS14488</name>
</gene>
<dbReference type="PANTHER" id="PTHR45831">
    <property type="entry name" value="LD24721P"/>
    <property type="match status" value="1"/>
</dbReference>
<accession>A0A8S4BEX8</accession>
<dbReference type="InterPro" id="IPR011990">
    <property type="entry name" value="TPR-like_helical_dom_sf"/>
</dbReference>
<evidence type="ECO:0000256" key="2">
    <source>
        <dbReference type="ARBA" id="ARBA00022803"/>
    </source>
</evidence>
<evidence type="ECO:0000256" key="3">
    <source>
        <dbReference type="SAM" id="MobiDB-lite"/>
    </source>
</evidence>
<name>A0A8S4BEX8_9TELE</name>
<dbReference type="Gene3D" id="1.25.40.10">
    <property type="entry name" value="Tetratricopeptide repeat domain"/>
    <property type="match status" value="1"/>
</dbReference>